<dbReference type="Proteomes" id="UP000327468">
    <property type="component" value="Chromosome 12"/>
</dbReference>
<gene>
    <name evidence="1" type="ORF">PHYPO_G00037540</name>
</gene>
<comment type="caution">
    <text evidence="1">The sequence shown here is derived from an EMBL/GenBank/DDBJ whole genome shotgun (WGS) entry which is preliminary data.</text>
</comment>
<accession>A0A5N5MKT6</accession>
<evidence type="ECO:0000313" key="1">
    <source>
        <dbReference type="EMBL" id="KAB5555735.1"/>
    </source>
</evidence>
<name>A0A5N5MKT6_PANHP</name>
<evidence type="ECO:0000313" key="2">
    <source>
        <dbReference type="Proteomes" id="UP000327468"/>
    </source>
</evidence>
<dbReference type="EMBL" id="VFJC01000013">
    <property type="protein sequence ID" value="KAB5555735.1"/>
    <property type="molecule type" value="Genomic_DNA"/>
</dbReference>
<organism evidence="1 2">
    <name type="scientific">Pangasianodon hypophthalmus</name>
    <name type="common">Striped catfish</name>
    <name type="synonym">Helicophagus hypophthalmus</name>
    <dbReference type="NCBI Taxonomy" id="310915"/>
    <lineage>
        <taxon>Eukaryota</taxon>
        <taxon>Metazoa</taxon>
        <taxon>Chordata</taxon>
        <taxon>Craniata</taxon>
        <taxon>Vertebrata</taxon>
        <taxon>Euteleostomi</taxon>
        <taxon>Actinopterygii</taxon>
        <taxon>Neopterygii</taxon>
        <taxon>Teleostei</taxon>
        <taxon>Ostariophysi</taxon>
        <taxon>Siluriformes</taxon>
        <taxon>Pangasiidae</taxon>
        <taxon>Pangasianodon</taxon>
    </lineage>
</organism>
<proteinExistence type="predicted"/>
<dbReference type="AlphaFoldDB" id="A0A5N5MKT6"/>
<keyword evidence="2" id="KW-1185">Reference proteome</keyword>
<protein>
    <submittedName>
        <fullName evidence="1">Uncharacterized protein</fullName>
    </submittedName>
</protein>
<sequence length="100" mass="11312">MPFSQLTDPTWVTWPVAPPLPHVMQDVLNAGVNLLNSSTEGSWARWWCCSSKVAWKFPQRGTSCPSPLMKLASPCSLKHHVLLHWLPSQGFNQEESMIRL</sequence>
<reference evidence="1 2" key="1">
    <citation type="submission" date="2019-06" db="EMBL/GenBank/DDBJ databases">
        <title>A chromosome-scale genome assembly of the striped catfish, Pangasianodon hypophthalmus.</title>
        <authorList>
            <person name="Wen M."/>
            <person name="Zahm M."/>
            <person name="Roques C."/>
            <person name="Cabau C."/>
            <person name="Klopp C."/>
            <person name="Donnadieu C."/>
            <person name="Jouanno E."/>
            <person name="Avarre J.-C."/>
            <person name="Campet M."/>
            <person name="Ha T.T.T."/>
            <person name="Dugue R."/>
            <person name="Lampietro C."/>
            <person name="Louis A."/>
            <person name="Herpin A."/>
            <person name="Echchiki A."/>
            <person name="Berthelot C."/>
            <person name="Parey E."/>
            <person name="Roest-Crollius H."/>
            <person name="Braasch I."/>
            <person name="Postlethwait J."/>
            <person name="Bobe J."/>
            <person name="Montfort J."/>
            <person name="Bouchez O."/>
            <person name="Begum T."/>
            <person name="Schartl M."/>
            <person name="Guiguen Y."/>
        </authorList>
    </citation>
    <scope>NUCLEOTIDE SEQUENCE [LARGE SCALE GENOMIC DNA]</scope>
    <source>
        <strain evidence="1 2">Indonesia</strain>
        <tissue evidence="1">Blood</tissue>
    </source>
</reference>